<dbReference type="GO" id="GO:0047617">
    <property type="term" value="F:fatty acyl-CoA hydrolase activity"/>
    <property type="evidence" value="ECO:0007669"/>
    <property type="project" value="TreeGrafter"/>
</dbReference>
<dbReference type="InterPro" id="IPR006684">
    <property type="entry name" value="YbgC/YbaW"/>
</dbReference>
<evidence type="ECO:0000313" key="5">
    <source>
        <dbReference type="Proteomes" id="UP000032160"/>
    </source>
</evidence>
<dbReference type="Proteomes" id="UP000032160">
    <property type="component" value="Chromosome I"/>
</dbReference>
<sequence>MMSDTGDDALGPAGTLSADGQHIMPVRVYYEDTDASGIVYHANYLRFVERGRTDVLRCAGLDHRTMMDAEDSTAFAVRQMTIRFIAPARLDDALEVRTQFTEVRGARIRAAQTVWRGETQLFEAEVEIAVLDGKGRARRIPAFVRDALAPYVA</sequence>
<proteinExistence type="inferred from homology"/>
<evidence type="ECO:0000313" key="4">
    <source>
        <dbReference type="EMBL" id="CDO58908.1"/>
    </source>
</evidence>
<dbReference type="PATRIC" id="fig|1458461.3.peg.694"/>
<dbReference type="NCBIfam" id="TIGR00051">
    <property type="entry name" value="YbgC/FadM family acyl-CoA thioesterase"/>
    <property type="match status" value="1"/>
</dbReference>
<dbReference type="PROSITE" id="PS01328">
    <property type="entry name" value="4HBCOA_THIOESTERASE"/>
    <property type="match status" value="1"/>
</dbReference>
<name>X5M737_9HYPH</name>
<dbReference type="AlphaFoldDB" id="X5M737"/>
<evidence type="ECO:0000256" key="1">
    <source>
        <dbReference type="ARBA" id="ARBA00005953"/>
    </source>
</evidence>
<dbReference type="SUPFAM" id="SSF54637">
    <property type="entry name" value="Thioesterase/thiol ester dehydrase-isomerase"/>
    <property type="match status" value="1"/>
</dbReference>
<gene>
    <name evidence="4" type="ORF">BN1012_Phect694</name>
</gene>
<dbReference type="InterPro" id="IPR014166">
    <property type="entry name" value="Tol-Pal_acyl-CoA_thioesterase"/>
</dbReference>
<dbReference type="KEGG" id="pect:BN1012_Phect694"/>
<dbReference type="Pfam" id="PF03061">
    <property type="entry name" value="4HBT"/>
    <property type="match status" value="1"/>
</dbReference>
<organism evidence="4 5">
    <name type="scientific">Candidatus Phaeomarinibacter ectocarpi</name>
    <dbReference type="NCBI Taxonomy" id="1458461"/>
    <lineage>
        <taxon>Bacteria</taxon>
        <taxon>Pseudomonadati</taxon>
        <taxon>Pseudomonadota</taxon>
        <taxon>Alphaproteobacteria</taxon>
        <taxon>Hyphomicrobiales</taxon>
        <taxon>Parvibaculaceae</taxon>
        <taxon>Candidatus Phaeomarinibacter</taxon>
    </lineage>
</organism>
<dbReference type="PANTHER" id="PTHR31793">
    <property type="entry name" value="4-HYDROXYBENZOYL-COA THIOESTERASE FAMILY MEMBER"/>
    <property type="match status" value="1"/>
</dbReference>
<accession>X5M737</accession>
<dbReference type="Gene3D" id="3.10.129.10">
    <property type="entry name" value="Hotdog Thioesterase"/>
    <property type="match status" value="1"/>
</dbReference>
<dbReference type="PIRSF" id="PIRSF003230">
    <property type="entry name" value="YbgC"/>
    <property type="match status" value="1"/>
</dbReference>
<dbReference type="InterPro" id="IPR006683">
    <property type="entry name" value="Thioestr_dom"/>
</dbReference>
<dbReference type="InterPro" id="IPR029069">
    <property type="entry name" value="HotDog_dom_sf"/>
</dbReference>
<dbReference type="NCBIfam" id="TIGR02799">
    <property type="entry name" value="thio_ybgC"/>
    <property type="match status" value="1"/>
</dbReference>
<keyword evidence="2" id="KW-0378">Hydrolase</keyword>
<dbReference type="STRING" id="1458461.BN1012_Phect694"/>
<dbReference type="CDD" id="cd00586">
    <property type="entry name" value="4HBT"/>
    <property type="match status" value="1"/>
</dbReference>
<feature type="domain" description="Thioesterase" evidence="3">
    <location>
        <begin position="37"/>
        <end position="121"/>
    </location>
</feature>
<dbReference type="InterPro" id="IPR008272">
    <property type="entry name" value="HB-CoA_thioesterase_AS"/>
</dbReference>
<reference evidence="4 5" key="1">
    <citation type="journal article" date="2014" name="Front. Genet.">
        <title>Genome and metabolic network of "Candidatus Phaeomarinobacter ectocarpi" Ec32, a new candidate genus of Alphaproteobacteria frequently associated with brown algae.</title>
        <authorList>
            <person name="Dittami S.M."/>
            <person name="Barbeyron T."/>
            <person name="Boyen C."/>
            <person name="Cambefort J."/>
            <person name="Collet G."/>
            <person name="Delage L."/>
            <person name="Gobet A."/>
            <person name="Groisillier A."/>
            <person name="Leblanc C."/>
            <person name="Michel G."/>
            <person name="Scornet D."/>
            <person name="Siegel A."/>
            <person name="Tapia J.E."/>
            <person name="Tonon T."/>
        </authorList>
    </citation>
    <scope>NUCLEOTIDE SEQUENCE [LARGE SCALE GENOMIC DNA]</scope>
    <source>
        <strain evidence="4 5">Ec32</strain>
    </source>
</reference>
<keyword evidence="5" id="KW-1185">Reference proteome</keyword>
<comment type="similarity">
    <text evidence="1">Belongs to the 4-hydroxybenzoyl-CoA thioesterase family.</text>
</comment>
<dbReference type="PANTHER" id="PTHR31793:SF37">
    <property type="entry name" value="ACYL-COA THIOESTER HYDROLASE YBGC"/>
    <property type="match status" value="1"/>
</dbReference>
<dbReference type="HOGENOM" id="CLU_101141_7_0_5"/>
<dbReference type="EMBL" id="HG966617">
    <property type="protein sequence ID" value="CDO58908.1"/>
    <property type="molecule type" value="Genomic_DNA"/>
</dbReference>
<evidence type="ECO:0000256" key="2">
    <source>
        <dbReference type="ARBA" id="ARBA00022801"/>
    </source>
</evidence>
<dbReference type="FunFam" id="3.10.129.10:FF:000004">
    <property type="entry name" value="Tol-pal system-associated acyl-CoA thioesterase"/>
    <property type="match status" value="1"/>
</dbReference>
<evidence type="ECO:0000259" key="3">
    <source>
        <dbReference type="Pfam" id="PF03061"/>
    </source>
</evidence>
<protein>
    <submittedName>
        <fullName evidence="4">4-hydroxybenzoyl-CoA thioesterase family active site</fullName>
    </submittedName>
</protein>
<dbReference type="InterPro" id="IPR050563">
    <property type="entry name" value="4-hydroxybenzoyl-CoA_TE"/>
</dbReference>